<keyword evidence="3 5" id="KW-1133">Transmembrane helix</keyword>
<dbReference type="PANTHER" id="PTHR37955">
    <property type="entry name" value="TELLURITE RESISTANCE PROTEIN TEHA"/>
    <property type="match status" value="1"/>
</dbReference>
<evidence type="ECO:0000256" key="2">
    <source>
        <dbReference type="ARBA" id="ARBA00022692"/>
    </source>
</evidence>
<dbReference type="InterPro" id="IPR052951">
    <property type="entry name" value="Tellurite_res_ion_channel"/>
</dbReference>
<dbReference type="AlphaFoldDB" id="A0A2P9HEB5"/>
<evidence type="ECO:0000313" key="6">
    <source>
        <dbReference type="EMBL" id="SPL62456.1"/>
    </source>
</evidence>
<gene>
    <name evidence="6" type="ORF">OHAE_5524</name>
</gene>
<feature type="transmembrane region" description="Helical" evidence="5">
    <location>
        <begin position="271"/>
        <end position="290"/>
    </location>
</feature>
<dbReference type="RefSeq" id="WP_109366589.1">
    <property type="nucleotide sequence ID" value="NZ_OOFM01000002.1"/>
</dbReference>
<dbReference type="CDD" id="cd09324">
    <property type="entry name" value="TDT_TehA"/>
    <property type="match status" value="1"/>
</dbReference>
<dbReference type="InterPro" id="IPR039264">
    <property type="entry name" value="TehA"/>
</dbReference>
<dbReference type="GO" id="GO:0005886">
    <property type="term" value="C:plasma membrane"/>
    <property type="evidence" value="ECO:0007669"/>
    <property type="project" value="TreeGrafter"/>
</dbReference>
<dbReference type="Proteomes" id="UP000246073">
    <property type="component" value="Unassembled WGS sequence"/>
</dbReference>
<dbReference type="EMBL" id="OOFM01000002">
    <property type="protein sequence ID" value="SPL62456.1"/>
    <property type="molecule type" value="Genomic_DNA"/>
</dbReference>
<feature type="transmembrane region" description="Helical" evidence="5">
    <location>
        <begin position="92"/>
        <end position="115"/>
    </location>
</feature>
<dbReference type="InterPro" id="IPR038665">
    <property type="entry name" value="Voltage-dep_anion_channel_sf"/>
</dbReference>
<organism evidence="6 7">
    <name type="scientific">Ochrobactrum soli</name>
    <dbReference type="NCBI Taxonomy" id="2448455"/>
    <lineage>
        <taxon>Bacteria</taxon>
        <taxon>Pseudomonadati</taxon>
        <taxon>Pseudomonadota</taxon>
        <taxon>Alphaproteobacteria</taxon>
        <taxon>Hyphomicrobiales</taxon>
        <taxon>Brucellaceae</taxon>
        <taxon>Brucella/Ochrobactrum group</taxon>
        <taxon>Ochrobactrum</taxon>
    </lineage>
</organism>
<dbReference type="PANTHER" id="PTHR37955:SF1">
    <property type="entry name" value="DEP DOMAIN-CONTAINING PROTEIN"/>
    <property type="match status" value="1"/>
</dbReference>
<dbReference type="Gene3D" id="1.50.10.150">
    <property type="entry name" value="Voltage-dependent anion channel"/>
    <property type="match status" value="1"/>
</dbReference>
<dbReference type="NCBIfam" id="NF008032">
    <property type="entry name" value="PRK10764.1"/>
    <property type="match status" value="1"/>
</dbReference>
<dbReference type="GO" id="GO:0046583">
    <property type="term" value="F:monoatomic cation efflux transmembrane transporter activity"/>
    <property type="evidence" value="ECO:0007669"/>
    <property type="project" value="TreeGrafter"/>
</dbReference>
<protein>
    <submittedName>
        <fullName evidence="6">Tellurite resistance protein TehA</fullName>
    </submittedName>
</protein>
<proteinExistence type="predicted"/>
<comment type="subcellular location">
    <subcellularLocation>
        <location evidence="1">Membrane</location>
        <topology evidence="1">Multi-pass membrane protein</topology>
    </subcellularLocation>
</comment>
<feature type="transmembrane region" description="Helical" evidence="5">
    <location>
        <begin position="20"/>
        <end position="38"/>
    </location>
</feature>
<evidence type="ECO:0000256" key="3">
    <source>
        <dbReference type="ARBA" id="ARBA00022989"/>
    </source>
</evidence>
<evidence type="ECO:0000256" key="5">
    <source>
        <dbReference type="SAM" id="Phobius"/>
    </source>
</evidence>
<accession>A0A2P9HEB5</accession>
<keyword evidence="2 5" id="KW-0812">Transmembrane</keyword>
<sequence>MTAKSPQTPLPVDLSNSRRAPAIPASMFGIVLGTAGLANCWHAASDLWHFPSIVGDAIGLVAAIIWACLVVLFAGKWILFSAEAKLELEHPVQCCFVGLVGVSTMLVGANLYSFFGAVAHVLYWAGFIWTALFSLWRSGALWRGGRDATTTTAVLYLPSVAGFYVVGIAGASLGYVDLAKLSFGAGFFSWLAIESVLLNRLLTSAELAEALRPTIGIQLAPPAVGAAAYLSATEGVPDMLAHAMVGYALLQLFLMIRIFPWVLKQPLNASYWAFSFGLTALATDIIRMVYRGDRGILEYLAMPVLVAVSAAIFALALITLRLLLSGKLLPLRPVKP</sequence>
<evidence type="ECO:0000256" key="1">
    <source>
        <dbReference type="ARBA" id="ARBA00004141"/>
    </source>
</evidence>
<feature type="transmembrane region" description="Helical" evidence="5">
    <location>
        <begin position="121"/>
        <end position="142"/>
    </location>
</feature>
<feature type="transmembrane region" description="Helical" evidence="5">
    <location>
        <begin position="239"/>
        <end position="259"/>
    </location>
</feature>
<reference evidence="7" key="1">
    <citation type="submission" date="2017-12" db="EMBL/GenBank/DDBJ databases">
        <authorList>
            <person name="Diaz M."/>
        </authorList>
    </citation>
    <scope>NUCLEOTIDE SEQUENCE [LARGE SCALE GENOMIC DNA]</scope>
    <source>
        <strain evidence="7">FI11154</strain>
    </source>
</reference>
<dbReference type="Pfam" id="PF03595">
    <property type="entry name" value="SLAC1"/>
    <property type="match status" value="1"/>
</dbReference>
<evidence type="ECO:0000256" key="4">
    <source>
        <dbReference type="ARBA" id="ARBA00023136"/>
    </source>
</evidence>
<evidence type="ECO:0000313" key="7">
    <source>
        <dbReference type="Proteomes" id="UP000246073"/>
    </source>
</evidence>
<keyword evidence="4 5" id="KW-0472">Membrane</keyword>
<name>A0A2P9HEB5_9HYPH</name>
<feature type="transmembrane region" description="Helical" evidence="5">
    <location>
        <begin position="302"/>
        <end position="324"/>
    </location>
</feature>
<feature type="transmembrane region" description="Helical" evidence="5">
    <location>
        <begin position="154"/>
        <end position="175"/>
    </location>
</feature>
<dbReference type="InterPro" id="IPR004695">
    <property type="entry name" value="SLAC1/Mae1/Ssu1/TehA"/>
</dbReference>
<feature type="transmembrane region" description="Helical" evidence="5">
    <location>
        <begin position="58"/>
        <end position="80"/>
    </location>
</feature>